<evidence type="ECO:0000313" key="3">
    <source>
        <dbReference type="Proteomes" id="UP000608420"/>
    </source>
</evidence>
<evidence type="ECO:0000313" key="2">
    <source>
        <dbReference type="EMBL" id="GGG20161.1"/>
    </source>
</evidence>
<keyword evidence="3" id="KW-1185">Reference proteome</keyword>
<comment type="caution">
    <text evidence="2">The sequence shown here is derived from an EMBL/GenBank/DDBJ whole genome shotgun (WGS) entry which is preliminary data.</text>
</comment>
<dbReference type="EMBL" id="BMIW01000067">
    <property type="protein sequence ID" value="GGG20161.1"/>
    <property type="molecule type" value="Genomic_DNA"/>
</dbReference>
<name>A0ABQ1W8D2_9BACL</name>
<dbReference type="PROSITE" id="PS51257">
    <property type="entry name" value="PROKAR_LIPOPROTEIN"/>
    <property type="match status" value="1"/>
</dbReference>
<feature type="transmembrane region" description="Helical" evidence="1">
    <location>
        <begin position="9"/>
        <end position="28"/>
    </location>
</feature>
<accession>A0ABQ1W8D2</accession>
<sequence length="208" mass="23591">MLLRRKRTVILIALAAIILIASCFYYFVIYHSVRTVSIQADYKGYSTGEALFSGAELVVIGSPIKDFEDREMQVTTFSTTGAIEDFYTLTEIKVERVLKGSVESPILKVIEPIALNQTLTGREKIAFEDYTEMKNGSQYLIFMRRNTKGQYSVINMQAGKFNLDQTDQSDFSKENKIKQKIFEEIKMSFGSLTKHHIAISAKIRGMGI</sequence>
<evidence type="ECO:0000256" key="1">
    <source>
        <dbReference type="SAM" id="Phobius"/>
    </source>
</evidence>
<proteinExistence type="predicted"/>
<protein>
    <submittedName>
        <fullName evidence="2">Uncharacterized protein</fullName>
    </submittedName>
</protein>
<reference evidence="3" key="1">
    <citation type="journal article" date="2019" name="Int. J. Syst. Evol. Microbiol.">
        <title>The Global Catalogue of Microorganisms (GCM) 10K type strain sequencing project: providing services to taxonomists for standard genome sequencing and annotation.</title>
        <authorList>
            <consortium name="The Broad Institute Genomics Platform"/>
            <consortium name="The Broad Institute Genome Sequencing Center for Infectious Disease"/>
            <person name="Wu L."/>
            <person name="Ma J."/>
        </authorList>
    </citation>
    <scope>NUCLEOTIDE SEQUENCE [LARGE SCALE GENOMIC DNA]</scope>
    <source>
        <strain evidence="3">CGMCC 1.15420</strain>
    </source>
</reference>
<organism evidence="2 3">
    <name type="scientific">Paenibacillus aceti</name>
    <dbReference type="NCBI Taxonomy" id="1820010"/>
    <lineage>
        <taxon>Bacteria</taxon>
        <taxon>Bacillati</taxon>
        <taxon>Bacillota</taxon>
        <taxon>Bacilli</taxon>
        <taxon>Bacillales</taxon>
        <taxon>Paenibacillaceae</taxon>
        <taxon>Paenibacillus</taxon>
    </lineage>
</organism>
<keyword evidence="1" id="KW-0472">Membrane</keyword>
<keyword evidence="1" id="KW-1133">Transmembrane helix</keyword>
<dbReference type="Proteomes" id="UP000608420">
    <property type="component" value="Unassembled WGS sequence"/>
</dbReference>
<keyword evidence="1" id="KW-0812">Transmembrane</keyword>
<dbReference type="RefSeq" id="WP_120464306.1">
    <property type="nucleotide sequence ID" value="NZ_BMIW01000067.1"/>
</dbReference>
<gene>
    <name evidence="2" type="ORF">GCM10010913_47920</name>
</gene>